<name>B9LMZ0_HALLT</name>
<dbReference type="RefSeq" id="WP_015909873.1">
    <property type="nucleotide sequence ID" value="NC_012029.1"/>
</dbReference>
<gene>
    <name evidence="2" type="ordered locus">Hlac_1134</name>
</gene>
<accession>B9LMZ0</accession>
<evidence type="ECO:0000313" key="2">
    <source>
        <dbReference type="EMBL" id="ACM56728.1"/>
    </source>
</evidence>
<reference evidence="2 3" key="1">
    <citation type="journal article" date="2016" name="Stand. Genomic Sci.">
        <title>Complete genome sequence of the Antarctic Halorubrum lacusprofundi type strain ACAM 34.</title>
        <authorList>
            <person name="Anderson I.J."/>
            <person name="DasSarma P."/>
            <person name="Lucas S."/>
            <person name="Copeland A."/>
            <person name="Lapidus A."/>
            <person name="Del Rio T.G."/>
            <person name="Tice H."/>
            <person name="Dalin E."/>
            <person name="Bruce D.C."/>
            <person name="Goodwin L."/>
            <person name="Pitluck S."/>
            <person name="Sims D."/>
            <person name="Brettin T.S."/>
            <person name="Detter J.C."/>
            <person name="Han C.S."/>
            <person name="Larimer F."/>
            <person name="Hauser L."/>
            <person name="Land M."/>
            <person name="Ivanova N."/>
            <person name="Richardson P."/>
            <person name="Cavicchioli R."/>
            <person name="DasSarma S."/>
            <person name="Woese C.R."/>
            <person name="Kyrpides N.C."/>
        </authorList>
    </citation>
    <scope>NUCLEOTIDE SEQUENCE [LARGE SCALE GENOMIC DNA]</scope>
    <source>
        <strain evidence="3">ATCC 49239 / DSM 5036 / JCM 8891 / ACAM 34</strain>
    </source>
</reference>
<dbReference type="AlphaFoldDB" id="B9LMZ0"/>
<evidence type="ECO:0000256" key="1">
    <source>
        <dbReference type="SAM" id="MobiDB-lite"/>
    </source>
</evidence>
<proteinExistence type="predicted"/>
<organism evidence="2 3">
    <name type="scientific">Halorubrum lacusprofundi (strain ATCC 49239 / DSM 5036 / JCM 8891 / ACAM 34)</name>
    <dbReference type="NCBI Taxonomy" id="416348"/>
    <lineage>
        <taxon>Archaea</taxon>
        <taxon>Methanobacteriati</taxon>
        <taxon>Methanobacteriota</taxon>
        <taxon>Stenosarchaea group</taxon>
        <taxon>Halobacteria</taxon>
        <taxon>Halobacteriales</taxon>
        <taxon>Haloferacaceae</taxon>
        <taxon>Halorubrum</taxon>
    </lineage>
</organism>
<evidence type="ECO:0000313" key="3">
    <source>
        <dbReference type="Proteomes" id="UP000000740"/>
    </source>
</evidence>
<dbReference type="HOGENOM" id="CLU_2284955_0_0_2"/>
<sequence>MIDGSPFGAVDPGEPVYEDGWRLGRVAGSTNESFEVETATPDHPDGVDETAHSGGEFDEKVRENWRVRVNTPRSGSATVSEKQLKTFALAVLSNPERGRYI</sequence>
<dbReference type="Proteomes" id="UP000000740">
    <property type="component" value="Chromosome 1"/>
</dbReference>
<dbReference type="EMBL" id="CP001365">
    <property type="protein sequence ID" value="ACM56728.1"/>
    <property type="molecule type" value="Genomic_DNA"/>
</dbReference>
<feature type="region of interest" description="Disordered" evidence="1">
    <location>
        <begin position="32"/>
        <end position="59"/>
    </location>
</feature>
<feature type="compositionally biased region" description="Basic and acidic residues" evidence="1">
    <location>
        <begin position="40"/>
        <end position="59"/>
    </location>
</feature>
<dbReference type="KEGG" id="hla:Hlac_1134"/>
<dbReference type="GeneID" id="7400943"/>
<protein>
    <submittedName>
        <fullName evidence="2">Uncharacterized protein</fullName>
    </submittedName>
</protein>
<keyword evidence="3" id="KW-1185">Reference proteome</keyword>